<dbReference type="InterPro" id="IPR029058">
    <property type="entry name" value="AB_hydrolase_fold"/>
</dbReference>
<reference evidence="2" key="1">
    <citation type="submission" date="2019-02" db="EMBL/GenBank/DDBJ databases">
        <authorList>
            <person name="Li S.-H."/>
        </authorList>
    </citation>
    <scope>NUCLEOTIDE SEQUENCE</scope>
    <source>
        <strain evidence="2">IMCC14734</strain>
    </source>
</reference>
<dbReference type="Gene3D" id="3.40.50.1820">
    <property type="entry name" value="alpha/beta hydrolase"/>
    <property type="match status" value="1"/>
</dbReference>
<dbReference type="InterPro" id="IPR022742">
    <property type="entry name" value="Hydrolase_4"/>
</dbReference>
<dbReference type="EMBL" id="SHNN01000002">
    <property type="protein sequence ID" value="MCX2981319.1"/>
    <property type="molecule type" value="Genomic_DNA"/>
</dbReference>
<keyword evidence="3" id="KW-1185">Reference proteome</keyword>
<evidence type="ECO:0000313" key="3">
    <source>
        <dbReference type="Proteomes" id="UP001143362"/>
    </source>
</evidence>
<organism evidence="2 3">
    <name type="scientific">Candidatus Litorirhabdus singularis</name>
    <dbReference type="NCBI Taxonomy" id="2518993"/>
    <lineage>
        <taxon>Bacteria</taxon>
        <taxon>Pseudomonadati</taxon>
        <taxon>Pseudomonadota</taxon>
        <taxon>Gammaproteobacteria</taxon>
        <taxon>Cellvibrionales</taxon>
        <taxon>Halieaceae</taxon>
        <taxon>Candidatus Litorirhabdus</taxon>
    </lineage>
</organism>
<protein>
    <submittedName>
        <fullName evidence="2">Hydrolase 1, exosortase A system-associated</fullName>
    </submittedName>
</protein>
<dbReference type="SUPFAM" id="SSF53474">
    <property type="entry name" value="alpha/beta-Hydrolases"/>
    <property type="match status" value="1"/>
</dbReference>
<dbReference type="InterPro" id="IPR017531">
    <property type="entry name" value="Hydrolase-1_PEP"/>
</dbReference>
<dbReference type="GO" id="GO:0016787">
    <property type="term" value="F:hydrolase activity"/>
    <property type="evidence" value="ECO:0007669"/>
    <property type="project" value="UniProtKB-KW"/>
</dbReference>
<name>A0ABT3TH39_9GAMM</name>
<feature type="domain" description="Serine aminopeptidase S33" evidence="1">
    <location>
        <begin position="48"/>
        <end position="165"/>
    </location>
</feature>
<dbReference type="Pfam" id="PF12146">
    <property type="entry name" value="Hydrolase_4"/>
    <property type="match status" value="1"/>
</dbReference>
<accession>A0ABT3TH39</accession>
<sequence>MTELTFSFPCNDEQLIGIIHLPEQCRKTGILMLSAGELQYRAGCARQLVTFARKFARRGTAVMRFDQRGIGDSVGDMGVYQDLGPDINTAIAQFRAQVPGLETVVLWGGCDAAAAIMINAHSDPQVSGWILSNPFLATDKVKAIVSRQQLLQRLLQPDFYRKLLVKRSLIAAYLRTAIARPFKKRSPMTGAGESSVAAPKAVKIPADLPIKMQQGLADFKGSTLLVMSERSLVRQQFDAFTARHKRWKTALRSPDVTRVDVESADQTFSTPAAQQAFIAASIEWLEAGGN</sequence>
<keyword evidence="2" id="KW-0378">Hydrolase</keyword>
<gene>
    <name evidence="2" type="ORF">EYC98_10630</name>
</gene>
<dbReference type="NCBIfam" id="TIGR03100">
    <property type="entry name" value="hydr1_PEP"/>
    <property type="match status" value="1"/>
</dbReference>
<evidence type="ECO:0000313" key="2">
    <source>
        <dbReference type="EMBL" id="MCX2981319.1"/>
    </source>
</evidence>
<proteinExistence type="predicted"/>
<dbReference type="Proteomes" id="UP001143362">
    <property type="component" value="Unassembled WGS sequence"/>
</dbReference>
<evidence type="ECO:0000259" key="1">
    <source>
        <dbReference type="Pfam" id="PF12146"/>
    </source>
</evidence>
<dbReference type="RefSeq" id="WP_279245320.1">
    <property type="nucleotide sequence ID" value="NZ_SHNN01000002.1"/>
</dbReference>
<comment type="caution">
    <text evidence="2">The sequence shown here is derived from an EMBL/GenBank/DDBJ whole genome shotgun (WGS) entry which is preliminary data.</text>
</comment>